<keyword evidence="6" id="KW-0418">Kinase</keyword>
<dbReference type="AlphaFoldDB" id="A0A0F7SWQ3"/>
<name>A0A0F7SWQ3_PHARH</name>
<feature type="compositionally biased region" description="Low complexity" evidence="4">
    <location>
        <begin position="380"/>
        <end position="406"/>
    </location>
</feature>
<evidence type="ECO:0000256" key="1">
    <source>
        <dbReference type="ARBA" id="ARBA00022741"/>
    </source>
</evidence>
<organism evidence="6">
    <name type="scientific">Phaffia rhodozyma</name>
    <name type="common">Yeast</name>
    <name type="synonym">Xanthophyllomyces dendrorhous</name>
    <dbReference type="NCBI Taxonomy" id="264483"/>
    <lineage>
        <taxon>Eukaryota</taxon>
        <taxon>Fungi</taxon>
        <taxon>Dikarya</taxon>
        <taxon>Basidiomycota</taxon>
        <taxon>Agaricomycotina</taxon>
        <taxon>Tremellomycetes</taxon>
        <taxon>Cystofilobasidiales</taxon>
        <taxon>Mrakiaceae</taxon>
        <taxon>Phaffia</taxon>
    </lineage>
</organism>
<dbReference type="GO" id="GO:0005524">
    <property type="term" value="F:ATP binding"/>
    <property type="evidence" value="ECO:0007669"/>
    <property type="project" value="UniProtKB-UniRule"/>
</dbReference>
<feature type="binding site" evidence="3">
    <location>
        <position position="153"/>
    </location>
    <ligand>
        <name>ATP</name>
        <dbReference type="ChEBI" id="CHEBI:30616"/>
    </ligand>
</feature>
<proteinExistence type="predicted"/>
<dbReference type="GO" id="GO:0035556">
    <property type="term" value="P:intracellular signal transduction"/>
    <property type="evidence" value="ECO:0007669"/>
    <property type="project" value="TreeGrafter"/>
</dbReference>
<keyword evidence="6" id="KW-0808">Transferase</keyword>
<dbReference type="GO" id="GO:0005737">
    <property type="term" value="C:cytoplasm"/>
    <property type="evidence" value="ECO:0007669"/>
    <property type="project" value="TreeGrafter"/>
</dbReference>
<dbReference type="SUPFAM" id="SSF56112">
    <property type="entry name" value="Protein kinase-like (PK-like)"/>
    <property type="match status" value="2"/>
</dbReference>
<dbReference type="InterPro" id="IPR017441">
    <property type="entry name" value="Protein_kinase_ATP_BS"/>
</dbReference>
<evidence type="ECO:0000259" key="5">
    <source>
        <dbReference type="PROSITE" id="PS50011"/>
    </source>
</evidence>
<feature type="compositionally biased region" description="Polar residues" evidence="4">
    <location>
        <begin position="18"/>
        <end position="44"/>
    </location>
</feature>
<dbReference type="GO" id="GO:0004674">
    <property type="term" value="F:protein serine/threonine kinase activity"/>
    <property type="evidence" value="ECO:0007669"/>
    <property type="project" value="TreeGrafter"/>
</dbReference>
<feature type="compositionally biased region" description="Polar residues" evidence="4">
    <location>
        <begin position="617"/>
        <end position="626"/>
    </location>
</feature>
<feature type="region of interest" description="Disordered" evidence="4">
    <location>
        <begin position="1"/>
        <end position="97"/>
    </location>
</feature>
<feature type="domain" description="Protein kinase" evidence="5">
    <location>
        <begin position="124"/>
        <end position="535"/>
    </location>
</feature>
<accession>A0A0F7SWQ3</accession>
<evidence type="ECO:0000256" key="2">
    <source>
        <dbReference type="ARBA" id="ARBA00022840"/>
    </source>
</evidence>
<dbReference type="Pfam" id="PF00069">
    <property type="entry name" value="Pkinase"/>
    <property type="match status" value="2"/>
</dbReference>
<dbReference type="PANTHER" id="PTHR24346">
    <property type="entry name" value="MAP/MICROTUBULE AFFINITY-REGULATING KINASE"/>
    <property type="match status" value="1"/>
</dbReference>
<dbReference type="PROSITE" id="PS50011">
    <property type="entry name" value="PROTEIN_KINASE_DOM"/>
    <property type="match status" value="1"/>
</dbReference>
<dbReference type="SMART" id="SM00220">
    <property type="entry name" value="S_TKc"/>
    <property type="match status" value="1"/>
</dbReference>
<keyword evidence="2 3" id="KW-0067">ATP-binding</keyword>
<feature type="compositionally biased region" description="Low complexity" evidence="4">
    <location>
        <begin position="683"/>
        <end position="703"/>
    </location>
</feature>
<feature type="compositionally biased region" description="Polar residues" evidence="4">
    <location>
        <begin position="646"/>
        <end position="658"/>
    </location>
</feature>
<evidence type="ECO:0000256" key="3">
    <source>
        <dbReference type="PROSITE-ProRule" id="PRU10141"/>
    </source>
</evidence>
<feature type="region of interest" description="Disordered" evidence="4">
    <location>
        <begin position="371"/>
        <end position="440"/>
    </location>
</feature>
<sequence>MSSSSGPFQVLNRPKFPQLSTPAYTPANSSRYSPEPSVSNTSSGIGRALSFGAPRKPRRESLGEASLKTRPRSGKDGSIDSYGVESGLNTEDESDIGFGDEVKETDTILRRKDPLTGITSVNQYEILHELGRGQHGKVRLARDTIDNSLWAIKIVKRDEKKRLPGLGSRKKAGVGKSVTEDAKLKTEIAILKKLRNRHVVRMREVIDAKQASKHIFLVFEYMEGGEVKWKTEDNQPLLAVNETRRVFRDVVLGLEYLHHQGIIHRDIKPANLLWSKDHSEIKISDFGVSHYSSVLRLASSSGDDPDSPEGRSSGDAYAQMDEEALAKTAGSPAFFAPELCYNGELTPLGTGSPADTIHNQRESFFQNLRNANGLHSPSVSTTGLGQTNTTTATKATTPPATASSSGLIVSTRPGARPMSREPSRQSSTFSFQQRSSERFNSGRPKITKAIDIWALGVTLYCMLFGKVPFEAPNEFALFSVIPNEDYEIPDSMGADKLRSSDDRDGMDALDLLKRLLDKNPESRITLEQVKIHPWVLRGLEDPDAWLRLHEPGYITVTVDDDDVNSAFTLTISQKLKNTASRLKNKLFHSASFSSPRRSNSGLSSTGGSLRVSRKSLSRTNSTVVGNQQDTDPSSSLSSRQQRPTQHNRSFSQHQTQKSLEPPLATSCASLSIHHPHPHTASHQQQPEPHLQTQQQPQTHLPFQISPRPTPTSLTSMMRERESRIPSGSSSAASDRSRVFYTDDDDDDDDPRRIGTYDDGEEDGEDEGLEISIGRRRDSYRVD</sequence>
<reference evidence="6" key="1">
    <citation type="submission" date="2014-08" db="EMBL/GenBank/DDBJ databases">
        <authorList>
            <person name="Sharma Rahul"/>
            <person name="Thines Marco"/>
        </authorList>
    </citation>
    <scope>NUCLEOTIDE SEQUENCE</scope>
</reference>
<evidence type="ECO:0000256" key="4">
    <source>
        <dbReference type="SAM" id="MobiDB-lite"/>
    </source>
</evidence>
<dbReference type="Gene3D" id="1.10.510.10">
    <property type="entry name" value="Transferase(Phosphotransferase) domain 1"/>
    <property type="match status" value="2"/>
</dbReference>
<feature type="compositionally biased region" description="Low complexity" evidence="4">
    <location>
        <begin position="627"/>
        <end position="644"/>
    </location>
</feature>
<dbReference type="PROSITE" id="PS00107">
    <property type="entry name" value="PROTEIN_KINASE_ATP"/>
    <property type="match status" value="1"/>
</dbReference>
<feature type="compositionally biased region" description="Low complexity" evidence="4">
    <location>
        <begin position="724"/>
        <end position="733"/>
    </location>
</feature>
<evidence type="ECO:0000313" key="6">
    <source>
        <dbReference type="EMBL" id="CED85199.1"/>
    </source>
</evidence>
<dbReference type="PANTHER" id="PTHR24346:SF77">
    <property type="entry name" value="SERINE THREONINE PROTEIN KINASE"/>
    <property type="match status" value="1"/>
</dbReference>
<dbReference type="InterPro" id="IPR000719">
    <property type="entry name" value="Prot_kinase_dom"/>
</dbReference>
<feature type="compositionally biased region" description="Basic and acidic residues" evidence="4">
    <location>
        <begin position="772"/>
        <end position="782"/>
    </location>
</feature>
<dbReference type="EMBL" id="LN483332">
    <property type="protein sequence ID" value="CED85199.1"/>
    <property type="molecule type" value="Genomic_DNA"/>
</dbReference>
<feature type="compositionally biased region" description="Low complexity" evidence="4">
    <location>
        <begin position="424"/>
        <end position="440"/>
    </location>
</feature>
<dbReference type="CDD" id="cd14008">
    <property type="entry name" value="STKc_LKB1_CaMKK"/>
    <property type="match status" value="1"/>
</dbReference>
<dbReference type="InterPro" id="IPR011009">
    <property type="entry name" value="Kinase-like_dom_sf"/>
</dbReference>
<feature type="compositionally biased region" description="Low complexity" evidence="4">
    <location>
        <begin position="591"/>
        <end position="610"/>
    </location>
</feature>
<feature type="compositionally biased region" description="Acidic residues" evidence="4">
    <location>
        <begin position="757"/>
        <end position="768"/>
    </location>
</feature>
<keyword evidence="1 3" id="KW-0547">Nucleotide-binding</keyword>
<feature type="region of interest" description="Disordered" evidence="4">
    <location>
        <begin position="591"/>
        <end position="782"/>
    </location>
</feature>
<protein>
    <submittedName>
        <fullName evidence="6">Ser thr protein kinase</fullName>
    </submittedName>
</protein>